<evidence type="ECO:0000313" key="1">
    <source>
        <dbReference type="EMBL" id="JAE26109.1"/>
    </source>
</evidence>
<dbReference type="EMBL" id="GBRH01171787">
    <property type="protein sequence ID" value="JAE26109.1"/>
    <property type="molecule type" value="Transcribed_RNA"/>
</dbReference>
<dbReference type="AlphaFoldDB" id="A0A0A9GRU9"/>
<reference evidence="1" key="2">
    <citation type="journal article" date="2015" name="Data Brief">
        <title>Shoot transcriptome of the giant reed, Arundo donax.</title>
        <authorList>
            <person name="Barrero R.A."/>
            <person name="Guerrero F.D."/>
            <person name="Moolhuijzen P."/>
            <person name="Goolsby J.A."/>
            <person name="Tidwell J."/>
            <person name="Bellgard S.E."/>
            <person name="Bellgard M.I."/>
        </authorList>
    </citation>
    <scope>NUCLEOTIDE SEQUENCE</scope>
    <source>
        <tissue evidence="1">Shoot tissue taken approximately 20 cm above the soil surface</tissue>
    </source>
</reference>
<sequence length="34" mass="3962">MYKTNFEEHGFPALASVAESATDQKKNEWYTPRD</sequence>
<organism evidence="1">
    <name type="scientific">Arundo donax</name>
    <name type="common">Giant reed</name>
    <name type="synonym">Donax arundinaceus</name>
    <dbReference type="NCBI Taxonomy" id="35708"/>
    <lineage>
        <taxon>Eukaryota</taxon>
        <taxon>Viridiplantae</taxon>
        <taxon>Streptophyta</taxon>
        <taxon>Embryophyta</taxon>
        <taxon>Tracheophyta</taxon>
        <taxon>Spermatophyta</taxon>
        <taxon>Magnoliopsida</taxon>
        <taxon>Liliopsida</taxon>
        <taxon>Poales</taxon>
        <taxon>Poaceae</taxon>
        <taxon>PACMAD clade</taxon>
        <taxon>Arundinoideae</taxon>
        <taxon>Arundineae</taxon>
        <taxon>Arundo</taxon>
    </lineage>
</organism>
<proteinExistence type="predicted"/>
<name>A0A0A9GRU9_ARUDO</name>
<protein>
    <submittedName>
        <fullName evidence="1">Uncharacterized protein</fullName>
    </submittedName>
</protein>
<accession>A0A0A9GRU9</accession>
<reference evidence="1" key="1">
    <citation type="submission" date="2014-09" db="EMBL/GenBank/DDBJ databases">
        <authorList>
            <person name="Magalhaes I.L.F."/>
            <person name="Oliveira U."/>
            <person name="Santos F.R."/>
            <person name="Vidigal T.H.D.A."/>
            <person name="Brescovit A.D."/>
            <person name="Santos A.J."/>
        </authorList>
    </citation>
    <scope>NUCLEOTIDE SEQUENCE</scope>
    <source>
        <tissue evidence="1">Shoot tissue taken approximately 20 cm above the soil surface</tissue>
    </source>
</reference>